<evidence type="ECO:0000256" key="1">
    <source>
        <dbReference type="ARBA" id="ARBA00010370"/>
    </source>
</evidence>
<evidence type="ECO:0000259" key="12">
    <source>
        <dbReference type="Pfam" id="PF00413"/>
    </source>
</evidence>
<dbReference type="GO" id="GO:0005615">
    <property type="term" value="C:extracellular space"/>
    <property type="evidence" value="ECO:0007669"/>
    <property type="project" value="TreeGrafter"/>
</dbReference>
<keyword evidence="9" id="KW-0106">Calcium</keyword>
<evidence type="ECO:0000256" key="3">
    <source>
        <dbReference type="ARBA" id="ARBA00022723"/>
    </source>
</evidence>
<feature type="active site" evidence="8">
    <location>
        <position position="31"/>
    </location>
</feature>
<evidence type="ECO:0000313" key="13">
    <source>
        <dbReference type="EMBL" id="GBN94783.1"/>
    </source>
</evidence>
<feature type="domain" description="Peptidase M10 metallopeptidase" evidence="12">
    <location>
        <begin position="21"/>
        <end position="74"/>
    </location>
</feature>
<dbReference type="EMBL" id="BGPR01025678">
    <property type="protein sequence ID" value="GBN94784.1"/>
    <property type="molecule type" value="Genomic_DNA"/>
</dbReference>
<dbReference type="GO" id="GO:0031012">
    <property type="term" value="C:extracellular matrix"/>
    <property type="evidence" value="ECO:0007669"/>
    <property type="project" value="InterPro"/>
</dbReference>
<name>A0A4Y2T2E9_ARAVE</name>
<evidence type="ECO:0000256" key="6">
    <source>
        <dbReference type="ARBA" id="ARBA00022833"/>
    </source>
</evidence>
<dbReference type="InterPro" id="IPR001818">
    <property type="entry name" value="Pept_M10_metallopeptidase"/>
</dbReference>
<evidence type="ECO:0000256" key="4">
    <source>
        <dbReference type="ARBA" id="ARBA00022729"/>
    </source>
</evidence>
<keyword evidence="6 9" id="KW-0862">Zinc</keyword>
<dbReference type="PANTHER" id="PTHR10201">
    <property type="entry name" value="MATRIX METALLOPROTEINASE"/>
    <property type="match status" value="1"/>
</dbReference>
<keyword evidence="7" id="KW-0482">Metalloprotease</keyword>
<comment type="caution">
    <text evidence="14">The sequence shown here is derived from an EMBL/GenBank/DDBJ whole genome shotgun (WGS) entry which is preliminary data.</text>
</comment>
<keyword evidence="11" id="KW-1133">Transmembrane helix</keyword>
<dbReference type="PRINTS" id="PR00138">
    <property type="entry name" value="MATRIXIN"/>
</dbReference>
<sequence length="171" mass="19105">MKPSKRKSNIQADQVKVFNISVRLFAVAAHEFGHSLGLSHSSVSGALMNPFYQQINDNFQLPYDDTIGIQKLYGPRNPNRWAPLSPYIPPATRAPPVTTPRRPYRPDSGAPTFRPVTRRPTPHHPKKPHTCNTSFDAVTVIRRELFIFKGKVSILSLSVSFGITLFAKGLV</sequence>
<feature type="binding site" evidence="9">
    <location>
        <position position="30"/>
    </location>
    <ligand>
        <name>Zn(2+)</name>
        <dbReference type="ChEBI" id="CHEBI:29105"/>
        <label>2</label>
        <note>catalytic</note>
    </ligand>
</feature>
<evidence type="ECO:0000313" key="14">
    <source>
        <dbReference type="EMBL" id="GBN94784.1"/>
    </source>
</evidence>
<comment type="cofactor">
    <cofactor evidence="9">
        <name>Zn(2+)</name>
        <dbReference type="ChEBI" id="CHEBI:29105"/>
    </cofactor>
    <text evidence="9">Binds 2 Zn(2+) ions per subunit.</text>
</comment>
<keyword evidence="11" id="KW-0472">Membrane</keyword>
<dbReference type="EMBL" id="BGPR01026698">
    <property type="protein sequence ID" value="GBN96641.1"/>
    <property type="molecule type" value="Genomic_DNA"/>
</dbReference>
<comment type="cofactor">
    <cofactor evidence="9">
        <name>Ca(2+)</name>
        <dbReference type="ChEBI" id="CHEBI:29108"/>
    </cofactor>
    <text evidence="9">Can bind about 5 Ca(2+) ions per subunit.</text>
</comment>
<dbReference type="AlphaFoldDB" id="A0A4Y2T2E9"/>
<dbReference type="InterPro" id="IPR024079">
    <property type="entry name" value="MetalloPept_cat_dom_sf"/>
</dbReference>
<dbReference type="SUPFAM" id="SSF50923">
    <property type="entry name" value="Hemopexin-like domain"/>
    <property type="match status" value="1"/>
</dbReference>
<feature type="compositionally biased region" description="Basic residues" evidence="10">
    <location>
        <begin position="116"/>
        <end position="129"/>
    </location>
</feature>
<feature type="binding site" evidence="9">
    <location>
        <position position="48"/>
    </location>
    <ligand>
        <name>Zn(2+)</name>
        <dbReference type="ChEBI" id="CHEBI:29105"/>
        <label>2</label>
        <note>catalytic</note>
    </ligand>
</feature>
<keyword evidence="5" id="KW-0378">Hydrolase</keyword>
<dbReference type="Pfam" id="PF00413">
    <property type="entry name" value="Peptidase_M10"/>
    <property type="match status" value="1"/>
</dbReference>
<dbReference type="PANTHER" id="PTHR10201:SF291">
    <property type="entry name" value="MATRIX METALLOPROTEINASE 1, ISOFORM C-RELATED"/>
    <property type="match status" value="1"/>
</dbReference>
<dbReference type="GO" id="GO:0004222">
    <property type="term" value="F:metalloendopeptidase activity"/>
    <property type="evidence" value="ECO:0007669"/>
    <property type="project" value="InterPro"/>
</dbReference>
<evidence type="ECO:0000256" key="8">
    <source>
        <dbReference type="PIRSR" id="PIRSR621190-1"/>
    </source>
</evidence>
<dbReference type="GO" id="GO:0030198">
    <property type="term" value="P:extracellular matrix organization"/>
    <property type="evidence" value="ECO:0007669"/>
    <property type="project" value="TreeGrafter"/>
</dbReference>
<evidence type="ECO:0000256" key="5">
    <source>
        <dbReference type="ARBA" id="ARBA00022801"/>
    </source>
</evidence>
<keyword evidence="3 9" id="KW-0479">Metal-binding</keyword>
<feature type="region of interest" description="Disordered" evidence="10">
    <location>
        <begin position="84"/>
        <end position="130"/>
    </location>
</feature>
<evidence type="ECO:0000256" key="10">
    <source>
        <dbReference type="SAM" id="MobiDB-lite"/>
    </source>
</evidence>
<dbReference type="InterPro" id="IPR021190">
    <property type="entry name" value="Pept_M10A"/>
</dbReference>
<evidence type="ECO:0000256" key="7">
    <source>
        <dbReference type="ARBA" id="ARBA00023049"/>
    </source>
</evidence>
<organism evidence="14 16">
    <name type="scientific">Araneus ventricosus</name>
    <name type="common">Orbweaver spider</name>
    <name type="synonym">Epeira ventricosa</name>
    <dbReference type="NCBI Taxonomy" id="182803"/>
    <lineage>
        <taxon>Eukaryota</taxon>
        <taxon>Metazoa</taxon>
        <taxon>Ecdysozoa</taxon>
        <taxon>Arthropoda</taxon>
        <taxon>Chelicerata</taxon>
        <taxon>Arachnida</taxon>
        <taxon>Araneae</taxon>
        <taxon>Araneomorphae</taxon>
        <taxon>Entelegynae</taxon>
        <taxon>Araneoidea</taxon>
        <taxon>Araneidae</taxon>
        <taxon>Araneus</taxon>
    </lineage>
</organism>
<keyword evidence="11" id="KW-0812">Transmembrane</keyword>
<dbReference type="Proteomes" id="UP000499080">
    <property type="component" value="Unassembled WGS sequence"/>
</dbReference>
<protein>
    <recommendedName>
        <fullName evidence="12">Peptidase M10 metallopeptidase domain-containing protein</fullName>
    </recommendedName>
</protein>
<proteinExistence type="inferred from homology"/>
<reference evidence="14 16" key="1">
    <citation type="journal article" date="2019" name="Sci. Rep.">
        <title>Orb-weaving spider Araneus ventricosus genome elucidates the spidroin gene catalogue.</title>
        <authorList>
            <person name="Kono N."/>
            <person name="Nakamura H."/>
            <person name="Ohtoshi R."/>
            <person name="Moran D.A.P."/>
            <person name="Shinohara A."/>
            <person name="Yoshida Y."/>
            <person name="Fujiwara M."/>
            <person name="Mori M."/>
            <person name="Tomita M."/>
            <person name="Arakawa K."/>
        </authorList>
    </citation>
    <scope>NUCLEOTIDE SEQUENCE [LARGE SCALE GENOMIC DNA]</scope>
</reference>
<feature type="transmembrane region" description="Helical" evidence="11">
    <location>
        <begin position="152"/>
        <end position="170"/>
    </location>
</feature>
<comment type="similarity">
    <text evidence="1">Belongs to the peptidase M10A family.</text>
</comment>
<dbReference type="GO" id="GO:0008270">
    <property type="term" value="F:zinc ion binding"/>
    <property type="evidence" value="ECO:0007669"/>
    <property type="project" value="InterPro"/>
</dbReference>
<dbReference type="GO" id="GO:0030574">
    <property type="term" value="P:collagen catabolic process"/>
    <property type="evidence" value="ECO:0007669"/>
    <property type="project" value="TreeGrafter"/>
</dbReference>
<keyword evidence="2" id="KW-0645">Protease</keyword>
<evidence type="ECO:0000313" key="15">
    <source>
        <dbReference type="EMBL" id="GBN96641.1"/>
    </source>
</evidence>
<dbReference type="InterPro" id="IPR036375">
    <property type="entry name" value="Hemopexin-like_dom_sf"/>
</dbReference>
<feature type="binding site" evidence="9">
    <location>
        <position position="40"/>
    </location>
    <ligand>
        <name>Zn(2+)</name>
        <dbReference type="ChEBI" id="CHEBI:29105"/>
        <label>2</label>
        <note>catalytic</note>
    </ligand>
</feature>
<feature type="binding site" evidence="9">
    <location>
        <position position="136"/>
    </location>
    <ligand>
        <name>Ca(2+)</name>
        <dbReference type="ChEBI" id="CHEBI:29108"/>
        <label>4</label>
    </ligand>
</feature>
<evidence type="ECO:0000256" key="9">
    <source>
        <dbReference type="PIRSR" id="PIRSR621190-2"/>
    </source>
</evidence>
<keyword evidence="16" id="KW-1185">Reference proteome</keyword>
<dbReference type="SUPFAM" id="SSF55486">
    <property type="entry name" value="Metalloproteases ('zincins'), catalytic domain"/>
    <property type="match status" value="1"/>
</dbReference>
<dbReference type="EMBL" id="BGPR01025677">
    <property type="protein sequence ID" value="GBN94783.1"/>
    <property type="molecule type" value="Genomic_DNA"/>
</dbReference>
<feature type="binding site" evidence="9">
    <location>
        <position position="34"/>
    </location>
    <ligand>
        <name>Zn(2+)</name>
        <dbReference type="ChEBI" id="CHEBI:29105"/>
        <label>2</label>
        <note>catalytic</note>
    </ligand>
</feature>
<evidence type="ECO:0000256" key="11">
    <source>
        <dbReference type="SAM" id="Phobius"/>
    </source>
</evidence>
<accession>A0A4Y2T2E9</accession>
<dbReference type="GO" id="GO:0006508">
    <property type="term" value="P:proteolysis"/>
    <property type="evidence" value="ECO:0007669"/>
    <property type="project" value="UniProtKB-KW"/>
</dbReference>
<keyword evidence="4" id="KW-0732">Signal</keyword>
<dbReference type="Gene3D" id="3.40.390.10">
    <property type="entry name" value="Collagenase (Catalytic Domain)"/>
    <property type="match status" value="1"/>
</dbReference>
<evidence type="ECO:0000313" key="16">
    <source>
        <dbReference type="Proteomes" id="UP000499080"/>
    </source>
</evidence>
<gene>
    <name evidence="15" type="ORF">AVEN_115663_1</name>
    <name evidence="13" type="ORF">AVEN_135534_1</name>
    <name evidence="14" type="ORF">AVEN_138839_1</name>
</gene>
<evidence type="ECO:0000256" key="2">
    <source>
        <dbReference type="ARBA" id="ARBA00022670"/>
    </source>
</evidence>